<dbReference type="InterPro" id="IPR058240">
    <property type="entry name" value="rSAM_sf"/>
</dbReference>
<evidence type="ECO:0000313" key="9">
    <source>
        <dbReference type="Proteomes" id="UP000287962"/>
    </source>
</evidence>
<name>A0A430SC72_THESC</name>
<feature type="domain" description="Radical SAM core" evidence="5">
    <location>
        <begin position="160"/>
        <end position="393"/>
    </location>
</feature>
<dbReference type="PROSITE" id="PS51918">
    <property type="entry name" value="RADICAL_SAM"/>
    <property type="match status" value="1"/>
</dbReference>
<dbReference type="GO" id="GO:0046872">
    <property type="term" value="F:metal ion binding"/>
    <property type="evidence" value="ECO:0007669"/>
    <property type="project" value="UniProtKB-KW"/>
</dbReference>
<dbReference type="RefSeq" id="WP_014632236.1">
    <property type="nucleotide sequence ID" value="NZ_PELO01000023.1"/>
</dbReference>
<protein>
    <submittedName>
        <fullName evidence="6">Radical SAM protein</fullName>
    </submittedName>
</protein>
<reference evidence="8 9" key="2">
    <citation type="journal article" date="2019" name="Extremophiles">
        <title>Biogeography of thermophiles and predominance of Thermus scotoductus in domestic water heaters.</title>
        <authorList>
            <person name="Wilpiszeski R.L."/>
            <person name="Zhang Z."/>
            <person name="House C.H."/>
        </authorList>
    </citation>
    <scope>NUCLEOTIDE SEQUENCE [LARGE SCALE GENOMIC DNA]</scope>
    <source>
        <strain evidence="7 9">12_S12</strain>
        <strain evidence="6 8">20_S20</strain>
    </source>
</reference>
<dbReference type="PANTHER" id="PTHR11228:SF7">
    <property type="entry name" value="PQQA PEPTIDE CYCLASE"/>
    <property type="match status" value="1"/>
</dbReference>
<proteinExistence type="predicted"/>
<evidence type="ECO:0000256" key="3">
    <source>
        <dbReference type="ARBA" id="ARBA00023004"/>
    </source>
</evidence>
<keyword evidence="4" id="KW-0411">Iron-sulfur</keyword>
<dbReference type="CDD" id="cd01335">
    <property type="entry name" value="Radical_SAM"/>
    <property type="match status" value="1"/>
</dbReference>
<dbReference type="Pfam" id="PF04055">
    <property type="entry name" value="Radical_SAM"/>
    <property type="match status" value="1"/>
</dbReference>
<dbReference type="Proteomes" id="UP000287962">
    <property type="component" value="Unassembled WGS sequence"/>
</dbReference>
<gene>
    <name evidence="7" type="ORF">CSW25_01480</name>
    <name evidence="6" type="ORF">CSW33_02930</name>
</gene>
<sequence length="491" mass="55551">MHERGLQLPKVVGQQHDFLMVAIDTGNFILAYEEDLEEGLGSEYERLWVEDVPLVLASDASVVLRRERFGGILYGFKRGIFLNQEAFDLVRSFVVATRPSLALKQVLKEGGLSEITKGFVEAAGHLILYLIAEGYLRPSQEGLESKALFLDDQHFSDDRYYRPLSMEIELTNRCYRRCAYCAYESGPEPKIPLREELTFDEWGYILDSIRKEGVFYLEFTGGDPLSRPDGLEIIRLADELGFSVQVNTDLSVLRDSDLDKIASTKNLNFVGTTLDGSSPDSHDLLRGKGGFKTTLRQISLIAKAGIPLAVFTVVHKKNYTEIRKIGEIATQNNAMYGIAPMYPAGRGASLNHLVLSQEEWDFAVGEYMDMVRLGAIKPHQRLWYKLSRELRSENPARDQIWLTSRGNRALRVDPRGNVYVSAKLREWRPRYSFFGNLLTSTLADIWENSPLLQELRKIPVQPNFFDAVDIRTIPNYTSEIPLADGSASQHG</sequence>
<evidence type="ECO:0000256" key="2">
    <source>
        <dbReference type="ARBA" id="ARBA00022723"/>
    </source>
</evidence>
<evidence type="ECO:0000256" key="1">
    <source>
        <dbReference type="ARBA" id="ARBA00022691"/>
    </source>
</evidence>
<keyword evidence="2" id="KW-0479">Metal-binding</keyword>
<dbReference type="GO" id="GO:0003824">
    <property type="term" value="F:catalytic activity"/>
    <property type="evidence" value="ECO:0007669"/>
    <property type="project" value="InterPro"/>
</dbReference>
<dbReference type="Proteomes" id="UP000286928">
    <property type="component" value="Unassembled WGS sequence"/>
</dbReference>
<keyword evidence="9" id="KW-1185">Reference proteome</keyword>
<organism evidence="6 8">
    <name type="scientific">Thermus scotoductus</name>
    <dbReference type="NCBI Taxonomy" id="37636"/>
    <lineage>
        <taxon>Bacteria</taxon>
        <taxon>Thermotogati</taxon>
        <taxon>Deinococcota</taxon>
        <taxon>Deinococci</taxon>
        <taxon>Thermales</taxon>
        <taxon>Thermaceae</taxon>
        <taxon>Thermus</taxon>
    </lineage>
</organism>
<evidence type="ECO:0000313" key="7">
    <source>
        <dbReference type="EMBL" id="RTI09631.1"/>
    </source>
</evidence>
<evidence type="ECO:0000313" key="6">
    <source>
        <dbReference type="EMBL" id="RTH33954.1"/>
    </source>
</evidence>
<dbReference type="GO" id="GO:0051536">
    <property type="term" value="F:iron-sulfur cluster binding"/>
    <property type="evidence" value="ECO:0007669"/>
    <property type="project" value="UniProtKB-KW"/>
</dbReference>
<dbReference type="AlphaFoldDB" id="A0A430SC72"/>
<evidence type="ECO:0000259" key="5">
    <source>
        <dbReference type="PROSITE" id="PS51918"/>
    </source>
</evidence>
<dbReference type="SFLD" id="SFLDG01386">
    <property type="entry name" value="main_SPASM_domain-containing"/>
    <property type="match status" value="1"/>
</dbReference>
<dbReference type="SUPFAM" id="SSF102114">
    <property type="entry name" value="Radical SAM enzymes"/>
    <property type="match status" value="1"/>
</dbReference>
<dbReference type="InterPro" id="IPR007197">
    <property type="entry name" value="rSAM"/>
</dbReference>
<comment type="caution">
    <text evidence="6">The sequence shown here is derived from an EMBL/GenBank/DDBJ whole genome shotgun (WGS) entry which is preliminary data.</text>
</comment>
<dbReference type="InterPro" id="IPR013785">
    <property type="entry name" value="Aldolase_TIM"/>
</dbReference>
<dbReference type="SFLD" id="SFLDG01067">
    <property type="entry name" value="SPASM/twitch_domain_containing"/>
    <property type="match status" value="1"/>
</dbReference>
<dbReference type="GeneID" id="93867328"/>
<evidence type="ECO:0000256" key="4">
    <source>
        <dbReference type="ARBA" id="ARBA00023014"/>
    </source>
</evidence>
<reference evidence="7" key="1">
    <citation type="submission" date="2017-10" db="EMBL/GenBank/DDBJ databases">
        <authorList>
            <person name="Wilpiszeski R.L."/>
            <person name="Zhidan Z."/>
            <person name="House C.H."/>
        </authorList>
    </citation>
    <scope>NUCLEOTIDE SEQUENCE</scope>
    <source>
        <strain evidence="7">12_S12</strain>
    </source>
</reference>
<evidence type="ECO:0000313" key="8">
    <source>
        <dbReference type="Proteomes" id="UP000286928"/>
    </source>
</evidence>
<dbReference type="EMBL" id="PEMD01000062">
    <property type="protein sequence ID" value="RTH33954.1"/>
    <property type="molecule type" value="Genomic_DNA"/>
</dbReference>
<keyword evidence="3" id="KW-0408">Iron</keyword>
<dbReference type="InterPro" id="IPR050377">
    <property type="entry name" value="Radical_SAM_PqqE_MftC-like"/>
</dbReference>
<dbReference type="EMBL" id="PEML01000029">
    <property type="protein sequence ID" value="RTI09631.1"/>
    <property type="molecule type" value="Genomic_DNA"/>
</dbReference>
<dbReference type="PANTHER" id="PTHR11228">
    <property type="entry name" value="RADICAL SAM DOMAIN PROTEIN"/>
    <property type="match status" value="1"/>
</dbReference>
<dbReference type="SFLD" id="SFLDS00029">
    <property type="entry name" value="Radical_SAM"/>
    <property type="match status" value="1"/>
</dbReference>
<dbReference type="Gene3D" id="3.20.20.70">
    <property type="entry name" value="Aldolase class I"/>
    <property type="match status" value="1"/>
</dbReference>
<accession>A0A430SC72</accession>
<keyword evidence="1" id="KW-0949">S-adenosyl-L-methionine</keyword>